<dbReference type="Pfam" id="PF00139">
    <property type="entry name" value="Lectin_legB"/>
    <property type="match status" value="1"/>
</dbReference>
<dbReference type="SUPFAM" id="SSF49899">
    <property type="entry name" value="Concanavalin A-like lectins/glucanases"/>
    <property type="match status" value="1"/>
</dbReference>
<dbReference type="GO" id="GO:0030246">
    <property type="term" value="F:carbohydrate binding"/>
    <property type="evidence" value="ECO:0007669"/>
    <property type="project" value="UniProtKB-KW"/>
</dbReference>
<name>A0A1R3GZP4_9ROSI</name>
<dbReference type="InterPro" id="IPR013320">
    <property type="entry name" value="ConA-like_dom_sf"/>
</dbReference>
<proteinExistence type="inferred from homology"/>
<dbReference type="STRING" id="93759.A0A1R3GZP4"/>
<keyword evidence="7" id="KW-1185">Reference proteome</keyword>
<reference evidence="7" key="1">
    <citation type="submission" date="2013-09" db="EMBL/GenBank/DDBJ databases">
        <title>Corchorus olitorius genome sequencing.</title>
        <authorList>
            <person name="Alam M."/>
            <person name="Haque M.S."/>
            <person name="Islam M.S."/>
            <person name="Emdad E.M."/>
            <person name="Islam M.M."/>
            <person name="Ahmed B."/>
            <person name="Halim A."/>
            <person name="Hossen Q.M.M."/>
            <person name="Hossain M.Z."/>
            <person name="Ahmed R."/>
            <person name="Khan M.M."/>
            <person name="Islam R."/>
            <person name="Rashid M.M."/>
            <person name="Khan S.A."/>
            <person name="Rahman M.S."/>
            <person name="Alam M."/>
            <person name="Yahiya A.S."/>
            <person name="Khan M.S."/>
            <person name="Azam M.S."/>
            <person name="Haque T."/>
            <person name="Lashkar M.Z.H."/>
            <person name="Akhand A.I."/>
            <person name="Morshed G."/>
            <person name="Roy S."/>
            <person name="Uddin K.S."/>
            <person name="Rabeya T."/>
            <person name="Hossain A.S."/>
            <person name="Chowdhury A."/>
            <person name="Snigdha A.R."/>
            <person name="Mortoza M.S."/>
            <person name="Matin S.A."/>
            <person name="Hoque S.M.E."/>
            <person name="Islam M.K."/>
            <person name="Roy D.K."/>
            <person name="Haider R."/>
            <person name="Moosa M.M."/>
            <person name="Elias S.M."/>
            <person name="Hasan A.M."/>
            <person name="Jahan S."/>
            <person name="Shafiuddin M."/>
            <person name="Mahmood N."/>
            <person name="Shommy N.S."/>
        </authorList>
    </citation>
    <scope>NUCLEOTIDE SEQUENCE [LARGE SCALE GENOMIC DNA]</scope>
    <source>
        <strain evidence="7">cv. O-4</strain>
    </source>
</reference>
<evidence type="ECO:0000256" key="3">
    <source>
        <dbReference type="SAM" id="MobiDB-lite"/>
    </source>
</evidence>
<dbReference type="CDD" id="cd06899">
    <property type="entry name" value="lectin_legume_LecRK_Arcelin_ConA"/>
    <property type="match status" value="1"/>
</dbReference>
<dbReference type="AlphaFoldDB" id="A0A1R3GZP4"/>
<keyword evidence="2" id="KW-0430">Lectin</keyword>
<dbReference type="PANTHER" id="PTHR32401">
    <property type="entry name" value="CONCANAVALIN A-LIKE LECTIN FAMILY PROTEIN"/>
    <property type="match status" value="1"/>
</dbReference>
<feature type="domain" description="Legume lectin" evidence="5">
    <location>
        <begin position="4"/>
        <end position="231"/>
    </location>
</feature>
<evidence type="ECO:0000256" key="1">
    <source>
        <dbReference type="ARBA" id="ARBA00007606"/>
    </source>
</evidence>
<dbReference type="Gene3D" id="2.60.120.200">
    <property type="match status" value="1"/>
</dbReference>
<dbReference type="InterPro" id="IPR001220">
    <property type="entry name" value="Legume_lectin_dom"/>
</dbReference>
<comment type="caution">
    <text evidence="6">The sequence shown here is derived from an EMBL/GenBank/DDBJ whole genome shotgun (WGS) entry which is preliminary data.</text>
</comment>
<keyword evidence="4" id="KW-1133">Transmembrane helix</keyword>
<keyword evidence="4" id="KW-0812">Transmembrane</keyword>
<dbReference type="EMBL" id="AWUE01021113">
    <property type="protein sequence ID" value="OMO63476.1"/>
    <property type="molecule type" value="Genomic_DNA"/>
</dbReference>
<dbReference type="InterPro" id="IPR050258">
    <property type="entry name" value="Leguminous_Lectin"/>
</dbReference>
<evidence type="ECO:0000256" key="4">
    <source>
        <dbReference type="SAM" id="Phobius"/>
    </source>
</evidence>
<feature type="compositionally biased region" description="Polar residues" evidence="3">
    <location>
        <begin position="386"/>
        <end position="395"/>
    </location>
</feature>
<evidence type="ECO:0000313" key="6">
    <source>
        <dbReference type="EMBL" id="OMO63476.1"/>
    </source>
</evidence>
<accession>A0A1R3GZP4</accession>
<feature type="region of interest" description="Disordered" evidence="3">
    <location>
        <begin position="364"/>
        <end position="395"/>
    </location>
</feature>
<keyword evidence="4" id="KW-0472">Membrane</keyword>
<evidence type="ECO:0000256" key="2">
    <source>
        <dbReference type="ARBA" id="ARBA00022734"/>
    </source>
</evidence>
<evidence type="ECO:0000313" key="7">
    <source>
        <dbReference type="Proteomes" id="UP000187203"/>
    </source>
</evidence>
<dbReference type="Gene3D" id="1.10.510.10">
    <property type="entry name" value="Transferase(Phosphotransferase) domain 1"/>
    <property type="match status" value="1"/>
</dbReference>
<protein>
    <recommendedName>
        <fullName evidence="5">Legume lectin domain-containing protein</fullName>
    </recommendedName>
</protein>
<sequence length="395" mass="42944">MADFSGEPNLNRSGDAVFSDNKLSLTKNTIGADGVGLNNSIGRAIYPEKFHLWDSLTNTAADFETNFTFTISMLNPPDGADGMAFFIAANNSEPLHPRTLGGCLGLIVNCSDHNVAGLVFVEFDTFSNSRLNDPSENHIGININSGKSVATQTWDERMKNGSEGHARVRYDSKTANLIVFLTYPSLDGSRSLSYPVNLSEVLPEWVVVGFSAATGTLIETHYVLSWGFISSISTELPIPEAESDHGGRGGQNIGAVIGGAVGGSVVLLGSVLIYLRRKREVREAEKNDCDDSIDHEFEHESGPRRLLDVADNKLCMEFDVKQMECLLIVGLWCAYPDYTFRPSIRQALQVLNFEAPLPNLPKKMPIPKYDAPSSSSNSSTGPFLLSDNSLATTGR</sequence>
<dbReference type="Proteomes" id="UP000187203">
    <property type="component" value="Unassembled WGS sequence"/>
</dbReference>
<evidence type="ECO:0000259" key="5">
    <source>
        <dbReference type="Pfam" id="PF00139"/>
    </source>
</evidence>
<dbReference type="OrthoDB" id="2014828at2759"/>
<gene>
    <name evidence="6" type="ORF">COLO4_32426</name>
</gene>
<organism evidence="6 7">
    <name type="scientific">Corchorus olitorius</name>
    <dbReference type="NCBI Taxonomy" id="93759"/>
    <lineage>
        <taxon>Eukaryota</taxon>
        <taxon>Viridiplantae</taxon>
        <taxon>Streptophyta</taxon>
        <taxon>Embryophyta</taxon>
        <taxon>Tracheophyta</taxon>
        <taxon>Spermatophyta</taxon>
        <taxon>Magnoliopsida</taxon>
        <taxon>eudicotyledons</taxon>
        <taxon>Gunneridae</taxon>
        <taxon>Pentapetalae</taxon>
        <taxon>rosids</taxon>
        <taxon>malvids</taxon>
        <taxon>Malvales</taxon>
        <taxon>Malvaceae</taxon>
        <taxon>Grewioideae</taxon>
        <taxon>Apeibeae</taxon>
        <taxon>Corchorus</taxon>
    </lineage>
</organism>
<feature type="transmembrane region" description="Helical" evidence="4">
    <location>
        <begin position="253"/>
        <end position="275"/>
    </location>
</feature>
<dbReference type="PANTHER" id="PTHR32401:SF49">
    <property type="entry name" value="OS10G0129200 PROTEIN"/>
    <property type="match status" value="1"/>
</dbReference>
<comment type="similarity">
    <text evidence="1">Belongs to the leguminous lectin family.</text>
</comment>